<name>A0A4R6WSU7_9PROT</name>
<dbReference type="UniPathway" id="UPA00358">
    <property type="reaction ID" value="UER00476"/>
</dbReference>
<dbReference type="EMBL" id="SNYW01000002">
    <property type="protein sequence ID" value="TDQ85491.1"/>
    <property type="molecule type" value="Genomic_DNA"/>
</dbReference>
<comment type="pathway">
    <text evidence="4">Nucleotide-sugar biosynthesis; CMP-3-deoxy-D-manno-octulosonate biosynthesis; CMP-3-deoxy-D-manno-octulosonate from 3-deoxy-D-manno-octulosonate and CTP: step 1/1.</text>
</comment>
<keyword evidence="3 4" id="KW-0448">Lipopolysaccharide biosynthesis</keyword>
<comment type="caution">
    <text evidence="5">The sequence shown here is derived from an EMBL/GenBank/DDBJ whole genome shotgun (WGS) entry which is preliminary data.</text>
</comment>
<dbReference type="SUPFAM" id="SSF53448">
    <property type="entry name" value="Nucleotide-diphospho-sugar transferases"/>
    <property type="match status" value="1"/>
</dbReference>
<gene>
    <name evidence="4" type="primary">kdsB</name>
    <name evidence="5" type="ORF">A8950_0278</name>
</gene>
<dbReference type="Pfam" id="PF02348">
    <property type="entry name" value="CTP_transf_3"/>
    <property type="match status" value="1"/>
</dbReference>
<protein>
    <recommendedName>
        <fullName evidence="4">3-deoxy-manno-octulosonate cytidylyltransferase</fullName>
        <ecNumber evidence="4">2.7.7.38</ecNumber>
    </recommendedName>
    <alternativeName>
        <fullName evidence="4">CMP-2-keto-3-deoxyoctulosonic acid synthase</fullName>
        <shortName evidence="4">CKS</shortName>
        <shortName evidence="4">CMP-KDO synthase</shortName>
    </alternativeName>
</protein>
<dbReference type="CDD" id="cd02517">
    <property type="entry name" value="CMP-KDO-Synthetase"/>
    <property type="match status" value="1"/>
</dbReference>
<comment type="similarity">
    <text evidence="4">Belongs to the KdsB family.</text>
</comment>
<organism evidence="5 6">
    <name type="scientific">Dongia mobilis</name>
    <dbReference type="NCBI Taxonomy" id="578943"/>
    <lineage>
        <taxon>Bacteria</taxon>
        <taxon>Pseudomonadati</taxon>
        <taxon>Pseudomonadota</taxon>
        <taxon>Alphaproteobacteria</taxon>
        <taxon>Rhodospirillales</taxon>
        <taxon>Dongiaceae</taxon>
        <taxon>Dongia</taxon>
    </lineage>
</organism>
<evidence type="ECO:0000256" key="2">
    <source>
        <dbReference type="ARBA" id="ARBA00022695"/>
    </source>
</evidence>
<proteinExistence type="inferred from homology"/>
<comment type="function">
    <text evidence="4">Activates KDO (a required 8-carbon sugar) for incorporation into bacterial lipopolysaccharide in Gram-negative bacteria.</text>
</comment>
<evidence type="ECO:0000256" key="1">
    <source>
        <dbReference type="ARBA" id="ARBA00022679"/>
    </source>
</evidence>
<evidence type="ECO:0000313" key="5">
    <source>
        <dbReference type="EMBL" id="TDQ85491.1"/>
    </source>
</evidence>
<dbReference type="HAMAP" id="MF_00057">
    <property type="entry name" value="KdsB"/>
    <property type="match status" value="1"/>
</dbReference>
<comment type="subcellular location">
    <subcellularLocation>
        <location evidence="4">Cytoplasm</location>
    </subcellularLocation>
</comment>
<keyword evidence="2 4" id="KW-0548">Nucleotidyltransferase</keyword>
<dbReference type="NCBIfam" id="NF003952">
    <property type="entry name" value="PRK05450.1-5"/>
    <property type="match status" value="1"/>
</dbReference>
<dbReference type="GO" id="GO:0005829">
    <property type="term" value="C:cytosol"/>
    <property type="evidence" value="ECO:0007669"/>
    <property type="project" value="TreeGrafter"/>
</dbReference>
<dbReference type="Proteomes" id="UP000295783">
    <property type="component" value="Unassembled WGS sequence"/>
</dbReference>
<dbReference type="InterPro" id="IPR029044">
    <property type="entry name" value="Nucleotide-diphossugar_trans"/>
</dbReference>
<keyword evidence="4" id="KW-0963">Cytoplasm</keyword>
<evidence type="ECO:0000256" key="3">
    <source>
        <dbReference type="ARBA" id="ARBA00022985"/>
    </source>
</evidence>
<accession>A0A4R6WSU7</accession>
<dbReference type="AlphaFoldDB" id="A0A4R6WSU7"/>
<evidence type="ECO:0000313" key="6">
    <source>
        <dbReference type="Proteomes" id="UP000295783"/>
    </source>
</evidence>
<dbReference type="GO" id="GO:0008690">
    <property type="term" value="F:3-deoxy-manno-octulosonate cytidylyltransferase activity"/>
    <property type="evidence" value="ECO:0007669"/>
    <property type="project" value="UniProtKB-UniRule"/>
</dbReference>
<dbReference type="NCBIfam" id="NF003948">
    <property type="entry name" value="PRK05450.1-1"/>
    <property type="match status" value="1"/>
</dbReference>
<dbReference type="OrthoDB" id="9815559at2"/>
<dbReference type="PANTHER" id="PTHR42866">
    <property type="entry name" value="3-DEOXY-MANNO-OCTULOSONATE CYTIDYLYLTRANSFERASE"/>
    <property type="match status" value="1"/>
</dbReference>
<dbReference type="InterPro" id="IPR003329">
    <property type="entry name" value="Cytidylyl_trans"/>
</dbReference>
<keyword evidence="1 4" id="KW-0808">Transferase</keyword>
<evidence type="ECO:0000256" key="4">
    <source>
        <dbReference type="HAMAP-Rule" id="MF_00057"/>
    </source>
</evidence>
<comment type="catalytic activity">
    <reaction evidence="4">
        <text>3-deoxy-alpha-D-manno-oct-2-ulosonate + CTP = CMP-3-deoxy-beta-D-manno-octulosonate + diphosphate</text>
        <dbReference type="Rhea" id="RHEA:23448"/>
        <dbReference type="ChEBI" id="CHEBI:33019"/>
        <dbReference type="ChEBI" id="CHEBI:37563"/>
        <dbReference type="ChEBI" id="CHEBI:85986"/>
        <dbReference type="ChEBI" id="CHEBI:85987"/>
        <dbReference type="EC" id="2.7.7.38"/>
    </reaction>
</comment>
<sequence length="257" mass="27616">MTADAQPQNPVILIPARLASTRLPNKPLAVIHGAPMIVHVWRRAMEAELGPVYVACAEPEILAAVEAAGGQAVLTDPAHPSGSDRICAALSKIDPGRRHDAIVNLQGDLPTIDPALIRRVLEPLRDAAVDIATLAVEVTDEAERHNPNVVKAVAAFRQEGGGIARALYFSRATVPANADGKVGPHYHHIGLYAYRRAALERFVSLPPGMLEQREKLEQLRALENGMRIDVARVDTLPLGVDTPADLERARLLLAPGS</sequence>
<dbReference type="GO" id="GO:0009103">
    <property type="term" value="P:lipopolysaccharide biosynthetic process"/>
    <property type="evidence" value="ECO:0007669"/>
    <property type="project" value="UniProtKB-UniRule"/>
</dbReference>
<dbReference type="PANTHER" id="PTHR42866:SF2">
    <property type="entry name" value="3-DEOXY-MANNO-OCTULOSONATE CYTIDYLYLTRANSFERASE, MITOCHONDRIAL"/>
    <property type="match status" value="1"/>
</dbReference>
<dbReference type="EC" id="2.7.7.38" evidence="4"/>
<dbReference type="Gene3D" id="3.90.550.10">
    <property type="entry name" value="Spore Coat Polysaccharide Biosynthesis Protein SpsA, Chain A"/>
    <property type="match status" value="1"/>
</dbReference>
<keyword evidence="6" id="KW-1185">Reference proteome</keyword>
<dbReference type="RefSeq" id="WP_133611707.1">
    <property type="nucleotide sequence ID" value="NZ_SNYW01000002.1"/>
</dbReference>
<dbReference type="GO" id="GO:0033468">
    <property type="term" value="P:CMP-keto-3-deoxy-D-manno-octulosonic acid biosynthetic process"/>
    <property type="evidence" value="ECO:0007669"/>
    <property type="project" value="UniProtKB-UniRule"/>
</dbReference>
<dbReference type="NCBIfam" id="TIGR00466">
    <property type="entry name" value="kdsB"/>
    <property type="match status" value="1"/>
</dbReference>
<dbReference type="InterPro" id="IPR004528">
    <property type="entry name" value="KdsB"/>
</dbReference>
<reference evidence="5 6" key="1">
    <citation type="submission" date="2019-03" db="EMBL/GenBank/DDBJ databases">
        <title>Genomic Encyclopedia of Type Strains, Phase III (KMG-III): the genomes of soil and plant-associated and newly described type strains.</title>
        <authorList>
            <person name="Whitman W."/>
        </authorList>
    </citation>
    <scope>NUCLEOTIDE SEQUENCE [LARGE SCALE GENOMIC DNA]</scope>
    <source>
        <strain evidence="5 6">CGMCC 1.7660</strain>
    </source>
</reference>